<evidence type="ECO:0000313" key="2">
    <source>
        <dbReference type="EMBL" id="OTF71446.1"/>
    </source>
</evidence>
<sequence length="291" mass="30461">MSSLTDTSRLIKSSNGVVVGHNNNDNTVSSFAHLNNQTILTTTSAKSTTSPLLATALLPLTSSASSISSSSSSSSSSGKKSRHSNKNDNKISENTNHNTNFLPIAPHTFFPHPSQQQGLTLASVHQQLQPGNVALFTSPTMAMATIAGTAGPQAGTSPGQTLQHPQQSLVVNGSMAQQFSTGTFQTANGQLIQAAPGMQMIGGLPTQVQVIGPNGQSYFPQFYTTGQMQPTMLLNNLSMNIPTQNPGQGLAIQLPATPTNAGTMITTTGQMTHQAANQSTPVKEYDNNPNE</sequence>
<organism evidence="2 3">
    <name type="scientific">Euroglyphus maynei</name>
    <name type="common">Mayne's house dust mite</name>
    <dbReference type="NCBI Taxonomy" id="6958"/>
    <lineage>
        <taxon>Eukaryota</taxon>
        <taxon>Metazoa</taxon>
        <taxon>Ecdysozoa</taxon>
        <taxon>Arthropoda</taxon>
        <taxon>Chelicerata</taxon>
        <taxon>Arachnida</taxon>
        <taxon>Acari</taxon>
        <taxon>Acariformes</taxon>
        <taxon>Sarcoptiformes</taxon>
        <taxon>Astigmata</taxon>
        <taxon>Psoroptidia</taxon>
        <taxon>Analgoidea</taxon>
        <taxon>Pyroglyphidae</taxon>
        <taxon>Pyroglyphinae</taxon>
        <taxon>Euroglyphus</taxon>
    </lineage>
</organism>
<proteinExistence type="predicted"/>
<name>A0A1Y3AVG5_EURMA</name>
<protein>
    <submittedName>
        <fullName evidence="2">Uncharacterized protein</fullName>
    </submittedName>
</protein>
<dbReference type="Proteomes" id="UP000194236">
    <property type="component" value="Unassembled WGS sequence"/>
</dbReference>
<reference evidence="2 3" key="1">
    <citation type="submission" date="2017-03" db="EMBL/GenBank/DDBJ databases">
        <title>Genome Survey of Euroglyphus maynei.</title>
        <authorList>
            <person name="Arlian L.G."/>
            <person name="Morgan M.S."/>
            <person name="Rider S.D."/>
        </authorList>
    </citation>
    <scope>NUCLEOTIDE SEQUENCE [LARGE SCALE GENOMIC DNA]</scope>
    <source>
        <strain evidence="2">Arlian Lab</strain>
        <tissue evidence="2">Whole body</tissue>
    </source>
</reference>
<feature type="region of interest" description="Disordered" evidence="1">
    <location>
        <begin position="64"/>
        <end position="99"/>
    </location>
</feature>
<dbReference type="EMBL" id="MUJZ01061039">
    <property type="protein sequence ID" value="OTF71446.1"/>
    <property type="molecule type" value="Genomic_DNA"/>
</dbReference>
<feature type="compositionally biased region" description="Low complexity" evidence="1">
    <location>
        <begin position="64"/>
        <end position="77"/>
    </location>
</feature>
<feature type="region of interest" description="Disordered" evidence="1">
    <location>
        <begin position="271"/>
        <end position="291"/>
    </location>
</feature>
<dbReference type="AlphaFoldDB" id="A0A1Y3AVG5"/>
<evidence type="ECO:0000256" key="1">
    <source>
        <dbReference type="SAM" id="MobiDB-lite"/>
    </source>
</evidence>
<comment type="caution">
    <text evidence="2">The sequence shown here is derived from an EMBL/GenBank/DDBJ whole genome shotgun (WGS) entry which is preliminary data.</text>
</comment>
<keyword evidence="3" id="KW-1185">Reference proteome</keyword>
<evidence type="ECO:0000313" key="3">
    <source>
        <dbReference type="Proteomes" id="UP000194236"/>
    </source>
</evidence>
<gene>
    <name evidence="2" type="ORF">BLA29_006438</name>
</gene>
<accession>A0A1Y3AVG5</accession>